<sequence>MVYDREFYGMKYPFDKCERPRLHKIDRCSDCSVRRFCKAPVKRGIPDAE</sequence>
<proteinExistence type="predicted"/>
<reference evidence="1" key="1">
    <citation type="journal article" date="2015" name="Nature">
        <title>Complex archaea that bridge the gap between prokaryotes and eukaryotes.</title>
        <authorList>
            <person name="Spang A."/>
            <person name="Saw J.H."/>
            <person name="Jorgensen S.L."/>
            <person name="Zaremba-Niedzwiedzka K."/>
            <person name="Martijn J."/>
            <person name="Lind A.E."/>
            <person name="van Eijk R."/>
            <person name="Schleper C."/>
            <person name="Guy L."/>
            <person name="Ettema T.J."/>
        </authorList>
    </citation>
    <scope>NUCLEOTIDE SEQUENCE</scope>
</reference>
<dbReference type="EMBL" id="LAZR01026125">
    <property type="protein sequence ID" value="KKL69724.1"/>
    <property type="molecule type" value="Genomic_DNA"/>
</dbReference>
<gene>
    <name evidence="1" type="ORF">LCGC14_2112080</name>
</gene>
<dbReference type="AlphaFoldDB" id="A0A0F9E6V0"/>
<organism evidence="1">
    <name type="scientific">marine sediment metagenome</name>
    <dbReference type="NCBI Taxonomy" id="412755"/>
    <lineage>
        <taxon>unclassified sequences</taxon>
        <taxon>metagenomes</taxon>
        <taxon>ecological metagenomes</taxon>
    </lineage>
</organism>
<comment type="caution">
    <text evidence="1">The sequence shown here is derived from an EMBL/GenBank/DDBJ whole genome shotgun (WGS) entry which is preliminary data.</text>
</comment>
<name>A0A0F9E6V0_9ZZZZ</name>
<evidence type="ECO:0000313" key="1">
    <source>
        <dbReference type="EMBL" id="KKL69724.1"/>
    </source>
</evidence>
<accession>A0A0F9E6V0</accession>
<protein>
    <submittedName>
        <fullName evidence="1">Uncharacterized protein</fullName>
    </submittedName>
</protein>